<dbReference type="Pfam" id="PF01400">
    <property type="entry name" value="Astacin"/>
    <property type="match status" value="1"/>
</dbReference>
<dbReference type="Proteomes" id="UP000707451">
    <property type="component" value="Unassembled WGS sequence"/>
</dbReference>
<accession>A0A9P8BMV0</accession>
<dbReference type="EMBL" id="JAHRHY010000026">
    <property type="protein sequence ID" value="KAG9061136.1"/>
    <property type="molecule type" value="Genomic_DNA"/>
</dbReference>
<name>A0A9P8BMV0_9FUNG</name>
<gene>
    <name evidence="2" type="ORF">KI688_007766</name>
</gene>
<organism evidence="2 3">
    <name type="scientific">Linnemannia hyalina</name>
    <dbReference type="NCBI Taxonomy" id="64524"/>
    <lineage>
        <taxon>Eukaryota</taxon>
        <taxon>Fungi</taxon>
        <taxon>Fungi incertae sedis</taxon>
        <taxon>Mucoromycota</taxon>
        <taxon>Mortierellomycotina</taxon>
        <taxon>Mortierellomycetes</taxon>
        <taxon>Mortierellales</taxon>
        <taxon>Mortierellaceae</taxon>
        <taxon>Linnemannia</taxon>
    </lineage>
</organism>
<dbReference type="GO" id="GO:0006508">
    <property type="term" value="P:proteolysis"/>
    <property type="evidence" value="ECO:0007669"/>
    <property type="project" value="InterPro"/>
</dbReference>
<dbReference type="PANTHER" id="PTHR10127">
    <property type="entry name" value="DISCOIDIN, CUB, EGF, LAMININ , AND ZINC METALLOPROTEASE DOMAIN CONTAINING"/>
    <property type="match status" value="1"/>
</dbReference>
<evidence type="ECO:0000259" key="1">
    <source>
        <dbReference type="Pfam" id="PF01400"/>
    </source>
</evidence>
<feature type="domain" description="Peptidase M12A" evidence="1">
    <location>
        <begin position="54"/>
        <end position="124"/>
    </location>
</feature>
<protein>
    <recommendedName>
        <fullName evidence="1">Peptidase M12A domain-containing protein</fullName>
    </recommendedName>
</protein>
<proteinExistence type="predicted"/>
<dbReference type="InterPro" id="IPR024079">
    <property type="entry name" value="MetalloPept_cat_dom_sf"/>
</dbReference>
<dbReference type="InterPro" id="IPR001506">
    <property type="entry name" value="Peptidase_M12A"/>
</dbReference>
<evidence type="ECO:0000313" key="2">
    <source>
        <dbReference type="EMBL" id="KAG9061136.1"/>
    </source>
</evidence>
<dbReference type="OrthoDB" id="5945790at2759"/>
<evidence type="ECO:0000313" key="3">
    <source>
        <dbReference type="Proteomes" id="UP000707451"/>
    </source>
</evidence>
<dbReference type="SUPFAM" id="SSF55486">
    <property type="entry name" value="Metalloproteases ('zincins'), catalytic domain"/>
    <property type="match status" value="1"/>
</dbReference>
<dbReference type="AlphaFoldDB" id="A0A9P8BMV0"/>
<comment type="caution">
    <text evidence="2">The sequence shown here is derived from an EMBL/GenBank/DDBJ whole genome shotgun (WGS) entry which is preliminary data.</text>
</comment>
<reference evidence="2" key="1">
    <citation type="submission" date="2021-06" db="EMBL/GenBank/DDBJ databases">
        <title>Genome Sequence of Mortierella hyaline Strain SCG-10, a Cold-Adapted, Nitrate-Reducing Fungus Isolated from Soil in Minnesota, USA.</title>
        <authorList>
            <person name="Aldossari N."/>
        </authorList>
    </citation>
    <scope>NUCLEOTIDE SEQUENCE</scope>
    <source>
        <strain evidence="2">SCG-10</strain>
    </source>
</reference>
<dbReference type="PANTHER" id="PTHR10127:SF883">
    <property type="entry name" value="ZINC METALLOPROTEINASE NAS-8"/>
    <property type="match status" value="1"/>
</dbReference>
<dbReference type="GO" id="GO:0004222">
    <property type="term" value="F:metalloendopeptidase activity"/>
    <property type="evidence" value="ECO:0007669"/>
    <property type="project" value="InterPro"/>
</dbReference>
<sequence length="157" mass="18214">MAYSFDPNYPQQARQTVLRGIERWNQVLGDCLPLQPRRAGDRDYINVFNGGGWQSQFTKESSRDIGKYTDYDIYSIMHYSYRHPSWSINNRPGFTSKIPNVDYSRIGTGDDFTQSDVLAIRRMYKCPARKFNTIVNNNNSNNRNGTKDRKPILCSNV</sequence>
<dbReference type="Gene3D" id="3.40.390.10">
    <property type="entry name" value="Collagenase (Catalytic Domain)"/>
    <property type="match status" value="1"/>
</dbReference>
<keyword evidence="3" id="KW-1185">Reference proteome</keyword>